<reference evidence="1" key="2">
    <citation type="submission" date="2022-10" db="EMBL/GenBank/DDBJ databases">
        <authorList>
            <person name="Trinh H.N."/>
        </authorList>
    </citation>
    <scope>NUCLEOTIDE SEQUENCE</scope>
    <source>
        <strain evidence="1">RN2-1</strain>
    </source>
</reference>
<dbReference type="Proteomes" id="UP001165679">
    <property type="component" value="Unassembled WGS sequence"/>
</dbReference>
<sequence length="104" mass="11568">MTAPSPPPIDRADVILAVNRALWGEVMPVMRAVQVAWTAGHLELHFFIDGEVPDEARDSARVVAEEMVADFPFMVVAERCIRLDAPAPVPHAPGWHTVYARKER</sequence>
<proteinExistence type="predicted"/>
<evidence type="ECO:0000313" key="1">
    <source>
        <dbReference type="EMBL" id="MCW3474724.1"/>
    </source>
</evidence>
<dbReference type="AlphaFoldDB" id="A0AA42CE25"/>
<dbReference type="RefSeq" id="WP_264713369.1">
    <property type="nucleotide sequence ID" value="NZ_JAPDNT010000004.1"/>
</dbReference>
<dbReference type="InterPro" id="IPR058702">
    <property type="entry name" value="MafI2-like"/>
</dbReference>
<reference evidence="1" key="1">
    <citation type="submission" date="2022-09" db="EMBL/GenBank/DDBJ databases">
        <title>Rhodovastum sp. nov. RN2-1 isolated from soil in Seongnam, South Korea.</title>
        <authorList>
            <person name="Le N.T."/>
        </authorList>
    </citation>
    <scope>NUCLEOTIDE SEQUENCE</scope>
    <source>
        <strain evidence="1">RN2-1</strain>
    </source>
</reference>
<organism evidence="1 2">
    <name type="scientific">Limobrevibacterium gyesilva</name>
    <dbReference type="NCBI Taxonomy" id="2991712"/>
    <lineage>
        <taxon>Bacteria</taxon>
        <taxon>Pseudomonadati</taxon>
        <taxon>Pseudomonadota</taxon>
        <taxon>Alphaproteobacteria</taxon>
        <taxon>Acetobacterales</taxon>
        <taxon>Acetobacteraceae</taxon>
        <taxon>Limobrevibacterium</taxon>
    </lineage>
</organism>
<gene>
    <name evidence="1" type="ORF">OL599_09020</name>
</gene>
<accession>A0AA42CE25</accession>
<evidence type="ECO:0000313" key="2">
    <source>
        <dbReference type="Proteomes" id="UP001165679"/>
    </source>
</evidence>
<dbReference type="Pfam" id="PF26541">
    <property type="entry name" value="MafI2"/>
    <property type="match status" value="1"/>
</dbReference>
<dbReference type="EMBL" id="JAPDNT010000004">
    <property type="protein sequence ID" value="MCW3474724.1"/>
    <property type="molecule type" value="Genomic_DNA"/>
</dbReference>
<comment type="caution">
    <text evidence="1">The sequence shown here is derived from an EMBL/GenBank/DDBJ whole genome shotgun (WGS) entry which is preliminary data.</text>
</comment>
<keyword evidence="2" id="KW-1185">Reference proteome</keyword>
<protein>
    <submittedName>
        <fullName evidence="1">Uncharacterized protein</fullName>
    </submittedName>
</protein>
<name>A0AA42CE25_9PROT</name>